<dbReference type="Gene3D" id="2.60.120.10">
    <property type="entry name" value="Jelly Rolls"/>
    <property type="match status" value="1"/>
</dbReference>
<proteinExistence type="predicted"/>
<dbReference type="AlphaFoldDB" id="A0A1F7RWW9"/>
<dbReference type="GO" id="GO:0005829">
    <property type="term" value="C:cytosol"/>
    <property type="evidence" value="ECO:0007669"/>
    <property type="project" value="TreeGrafter"/>
</dbReference>
<evidence type="ECO:0000259" key="1">
    <source>
        <dbReference type="PROSITE" id="PS50042"/>
    </source>
</evidence>
<dbReference type="PANTHER" id="PTHR24567">
    <property type="entry name" value="CRP FAMILY TRANSCRIPTIONAL REGULATORY PROTEIN"/>
    <property type="match status" value="1"/>
</dbReference>
<dbReference type="InterPro" id="IPR050397">
    <property type="entry name" value="Env_Response_Regulators"/>
</dbReference>
<organism evidence="2 3">
    <name type="scientific">Candidatus Schekmanbacteria bacterium RBG_16_38_10</name>
    <dbReference type="NCBI Taxonomy" id="1817879"/>
    <lineage>
        <taxon>Bacteria</taxon>
        <taxon>Candidatus Schekmaniibacteriota</taxon>
    </lineage>
</organism>
<dbReference type="Proteomes" id="UP000178797">
    <property type="component" value="Unassembled WGS sequence"/>
</dbReference>
<sequence>MPLFVPKEKSKELIEFLKNNPLLKDLTKKEINELEMITHLREYKNDEVIIQSKEPTLAIYIMKRGNAFVVMGSVEGKGEIIEKIEEGEIFGEMALFENEPCSVHIIADGDVQVLGIFKYDFDALIHRNKELGIKLLYNIAKLLSSRLMRIDTKLYKNSASTNQT</sequence>
<dbReference type="InterPro" id="IPR014710">
    <property type="entry name" value="RmlC-like_jellyroll"/>
</dbReference>
<protein>
    <recommendedName>
        <fullName evidence="1">Cyclic nucleotide-binding domain-containing protein</fullName>
    </recommendedName>
</protein>
<dbReference type="Pfam" id="PF00027">
    <property type="entry name" value="cNMP_binding"/>
    <property type="match status" value="1"/>
</dbReference>
<dbReference type="SMART" id="SM00100">
    <property type="entry name" value="cNMP"/>
    <property type="match status" value="1"/>
</dbReference>
<dbReference type="CDD" id="cd00038">
    <property type="entry name" value="CAP_ED"/>
    <property type="match status" value="1"/>
</dbReference>
<dbReference type="InterPro" id="IPR018490">
    <property type="entry name" value="cNMP-bd_dom_sf"/>
</dbReference>
<dbReference type="PROSITE" id="PS50042">
    <property type="entry name" value="CNMP_BINDING_3"/>
    <property type="match status" value="1"/>
</dbReference>
<dbReference type="PANTHER" id="PTHR24567:SF74">
    <property type="entry name" value="HTH-TYPE TRANSCRIPTIONAL REGULATOR ARCR"/>
    <property type="match status" value="1"/>
</dbReference>
<evidence type="ECO:0000313" key="3">
    <source>
        <dbReference type="Proteomes" id="UP000178797"/>
    </source>
</evidence>
<evidence type="ECO:0000313" key="2">
    <source>
        <dbReference type="EMBL" id="OGL46055.1"/>
    </source>
</evidence>
<name>A0A1F7RWW9_9BACT</name>
<dbReference type="SUPFAM" id="SSF51206">
    <property type="entry name" value="cAMP-binding domain-like"/>
    <property type="match status" value="1"/>
</dbReference>
<gene>
    <name evidence="2" type="ORF">A2W05_10800</name>
</gene>
<reference evidence="2 3" key="1">
    <citation type="journal article" date="2016" name="Nat. Commun.">
        <title>Thousands of microbial genomes shed light on interconnected biogeochemical processes in an aquifer system.</title>
        <authorList>
            <person name="Anantharaman K."/>
            <person name="Brown C.T."/>
            <person name="Hug L.A."/>
            <person name="Sharon I."/>
            <person name="Castelle C.J."/>
            <person name="Probst A.J."/>
            <person name="Thomas B.C."/>
            <person name="Singh A."/>
            <person name="Wilkins M.J."/>
            <person name="Karaoz U."/>
            <person name="Brodie E.L."/>
            <person name="Williams K.H."/>
            <person name="Hubbard S.S."/>
            <person name="Banfield J.F."/>
        </authorList>
    </citation>
    <scope>NUCLEOTIDE SEQUENCE [LARGE SCALE GENOMIC DNA]</scope>
</reference>
<comment type="caution">
    <text evidence="2">The sequence shown here is derived from an EMBL/GenBank/DDBJ whole genome shotgun (WGS) entry which is preliminary data.</text>
</comment>
<dbReference type="InterPro" id="IPR000595">
    <property type="entry name" value="cNMP-bd_dom"/>
</dbReference>
<feature type="domain" description="Cyclic nucleotide-binding" evidence="1">
    <location>
        <begin position="22"/>
        <end position="142"/>
    </location>
</feature>
<dbReference type="EMBL" id="MGDE01000106">
    <property type="protein sequence ID" value="OGL46055.1"/>
    <property type="molecule type" value="Genomic_DNA"/>
</dbReference>
<dbReference type="GO" id="GO:0003700">
    <property type="term" value="F:DNA-binding transcription factor activity"/>
    <property type="evidence" value="ECO:0007669"/>
    <property type="project" value="TreeGrafter"/>
</dbReference>
<accession>A0A1F7RWW9</accession>